<feature type="chain" id="PRO_5021755706" description="WD40 repeat protein" evidence="1">
    <location>
        <begin position="30"/>
        <end position="354"/>
    </location>
</feature>
<dbReference type="AlphaFoldDB" id="A0A543PHQ9"/>
<feature type="signal peptide" evidence="1">
    <location>
        <begin position="1"/>
        <end position="29"/>
    </location>
</feature>
<name>A0A543PHQ9_9ACTN</name>
<evidence type="ECO:0000313" key="3">
    <source>
        <dbReference type="Proteomes" id="UP000319865"/>
    </source>
</evidence>
<dbReference type="RefSeq" id="WP_142026083.1">
    <property type="nucleotide sequence ID" value="NZ_VFQE01000001.1"/>
</dbReference>
<dbReference type="SUPFAM" id="SSF82171">
    <property type="entry name" value="DPP6 N-terminal domain-like"/>
    <property type="match status" value="1"/>
</dbReference>
<organism evidence="2 3">
    <name type="scientific">Blastococcus colisei</name>
    <dbReference type="NCBI Taxonomy" id="1564162"/>
    <lineage>
        <taxon>Bacteria</taxon>
        <taxon>Bacillati</taxon>
        <taxon>Actinomycetota</taxon>
        <taxon>Actinomycetes</taxon>
        <taxon>Geodermatophilales</taxon>
        <taxon>Geodermatophilaceae</taxon>
        <taxon>Blastococcus</taxon>
    </lineage>
</organism>
<dbReference type="Proteomes" id="UP000319865">
    <property type="component" value="Unassembled WGS sequence"/>
</dbReference>
<dbReference type="PROSITE" id="PS51257">
    <property type="entry name" value="PROKAR_LIPOPROTEIN"/>
    <property type="match status" value="1"/>
</dbReference>
<gene>
    <name evidence="2" type="ORF">FHU33_3070</name>
</gene>
<dbReference type="EMBL" id="VFQE01000001">
    <property type="protein sequence ID" value="TQN43616.1"/>
    <property type="molecule type" value="Genomic_DNA"/>
</dbReference>
<proteinExistence type="predicted"/>
<protein>
    <recommendedName>
        <fullName evidence="4">WD40 repeat protein</fullName>
    </recommendedName>
</protein>
<accession>A0A543PHQ9</accession>
<dbReference type="Gene3D" id="2.120.10.30">
    <property type="entry name" value="TolB, C-terminal domain"/>
    <property type="match status" value="1"/>
</dbReference>
<sequence length="354" mass="37656">MRSTLPMALLCSILALVACGVRPAPQAAAGEPLGGLSRCPGSSFVAALTSSSSEDPKIDLTAPSDISHVYGLRPDGTVQRLTSEPANYEYDLAADASHVLAVPYGAPSDPGTILADGSYMPRNPYRLLMVATGVEKVRTVITHEGISSVAESPDGQHAAIISRNPSTSSVEMLIFDLADSSIVKQQELSSITTPSNLAWSPDGTTFALFGRLNDRPERQVITVDANSGEIQGFALPYDNVIDLDWSPDSKRLLVLVLAFTDSATSEYLAYEIQRDTGTVTTLSLGGEIVSGLAYASSDGRDLLAIVLPKGTIPILRSLRLTDNRISIVSEMRLPDVLTRPSRLVIAECARGVNQ</sequence>
<dbReference type="InterPro" id="IPR011042">
    <property type="entry name" value="6-blade_b-propeller_TolB-like"/>
</dbReference>
<reference evidence="2 3" key="1">
    <citation type="submission" date="2019-06" db="EMBL/GenBank/DDBJ databases">
        <title>Sequencing the genomes of 1000 actinobacteria strains.</title>
        <authorList>
            <person name="Klenk H.-P."/>
        </authorList>
    </citation>
    <scope>NUCLEOTIDE SEQUENCE [LARGE SCALE GENOMIC DNA]</scope>
    <source>
        <strain evidence="2 3">DSM 46837</strain>
    </source>
</reference>
<keyword evidence="3" id="KW-1185">Reference proteome</keyword>
<dbReference type="OrthoDB" id="9808778at2"/>
<evidence type="ECO:0000313" key="2">
    <source>
        <dbReference type="EMBL" id="TQN43616.1"/>
    </source>
</evidence>
<evidence type="ECO:0000256" key="1">
    <source>
        <dbReference type="SAM" id="SignalP"/>
    </source>
</evidence>
<keyword evidence="1" id="KW-0732">Signal</keyword>
<comment type="caution">
    <text evidence="2">The sequence shown here is derived from an EMBL/GenBank/DDBJ whole genome shotgun (WGS) entry which is preliminary data.</text>
</comment>
<evidence type="ECO:0008006" key="4">
    <source>
        <dbReference type="Google" id="ProtNLM"/>
    </source>
</evidence>